<gene>
    <name evidence="1" type="ORF">DPMN_085159</name>
</gene>
<evidence type="ECO:0000313" key="1">
    <source>
        <dbReference type="EMBL" id="KAH3697654.1"/>
    </source>
</evidence>
<sequence length="83" mass="10026">MKKCGVIYHVQYEDCENDYEGETPRQLDNRLKEHITQTSSVMYEQSKQTRYKINPNNSKVLTSEEHLWKRKVKEAIEIKQRRP</sequence>
<accession>A0A9D3YGC1</accession>
<name>A0A9D3YGC1_DREPO</name>
<reference evidence="1" key="1">
    <citation type="journal article" date="2019" name="bioRxiv">
        <title>The Genome of the Zebra Mussel, Dreissena polymorpha: A Resource for Invasive Species Research.</title>
        <authorList>
            <person name="McCartney M.A."/>
            <person name="Auch B."/>
            <person name="Kono T."/>
            <person name="Mallez S."/>
            <person name="Zhang Y."/>
            <person name="Obille A."/>
            <person name="Becker A."/>
            <person name="Abrahante J.E."/>
            <person name="Garbe J."/>
            <person name="Badalamenti J.P."/>
            <person name="Herman A."/>
            <person name="Mangelson H."/>
            <person name="Liachko I."/>
            <person name="Sullivan S."/>
            <person name="Sone E.D."/>
            <person name="Koren S."/>
            <person name="Silverstein K.A.T."/>
            <person name="Beckman K.B."/>
            <person name="Gohl D.M."/>
        </authorList>
    </citation>
    <scope>NUCLEOTIDE SEQUENCE</scope>
    <source>
        <strain evidence="1">Duluth1</strain>
        <tissue evidence="1">Whole animal</tissue>
    </source>
</reference>
<proteinExistence type="predicted"/>
<dbReference type="EMBL" id="JAIWYP010000016">
    <property type="protein sequence ID" value="KAH3697654.1"/>
    <property type="molecule type" value="Genomic_DNA"/>
</dbReference>
<comment type="caution">
    <text evidence="1">The sequence shown here is derived from an EMBL/GenBank/DDBJ whole genome shotgun (WGS) entry which is preliminary data.</text>
</comment>
<keyword evidence="2" id="KW-1185">Reference proteome</keyword>
<reference evidence="1" key="2">
    <citation type="submission" date="2020-11" db="EMBL/GenBank/DDBJ databases">
        <authorList>
            <person name="McCartney M.A."/>
            <person name="Auch B."/>
            <person name="Kono T."/>
            <person name="Mallez S."/>
            <person name="Becker A."/>
            <person name="Gohl D.M."/>
            <person name="Silverstein K.A.T."/>
            <person name="Koren S."/>
            <person name="Bechman K.B."/>
            <person name="Herman A."/>
            <person name="Abrahante J.E."/>
            <person name="Garbe J."/>
        </authorList>
    </citation>
    <scope>NUCLEOTIDE SEQUENCE</scope>
    <source>
        <strain evidence="1">Duluth1</strain>
        <tissue evidence="1">Whole animal</tissue>
    </source>
</reference>
<dbReference type="AlphaFoldDB" id="A0A9D3YGC1"/>
<protein>
    <recommendedName>
        <fullName evidence="3">GIY-YIG domain-containing protein</fullName>
    </recommendedName>
</protein>
<evidence type="ECO:0008006" key="3">
    <source>
        <dbReference type="Google" id="ProtNLM"/>
    </source>
</evidence>
<evidence type="ECO:0000313" key="2">
    <source>
        <dbReference type="Proteomes" id="UP000828390"/>
    </source>
</evidence>
<dbReference type="Proteomes" id="UP000828390">
    <property type="component" value="Unassembled WGS sequence"/>
</dbReference>
<organism evidence="1 2">
    <name type="scientific">Dreissena polymorpha</name>
    <name type="common">Zebra mussel</name>
    <name type="synonym">Mytilus polymorpha</name>
    <dbReference type="NCBI Taxonomy" id="45954"/>
    <lineage>
        <taxon>Eukaryota</taxon>
        <taxon>Metazoa</taxon>
        <taxon>Spiralia</taxon>
        <taxon>Lophotrochozoa</taxon>
        <taxon>Mollusca</taxon>
        <taxon>Bivalvia</taxon>
        <taxon>Autobranchia</taxon>
        <taxon>Heteroconchia</taxon>
        <taxon>Euheterodonta</taxon>
        <taxon>Imparidentia</taxon>
        <taxon>Neoheterodontei</taxon>
        <taxon>Myida</taxon>
        <taxon>Dreissenoidea</taxon>
        <taxon>Dreissenidae</taxon>
        <taxon>Dreissena</taxon>
    </lineage>
</organism>